<dbReference type="CDD" id="cd02211">
    <property type="entry name" value="cupin_UGlyAH_N"/>
    <property type="match status" value="1"/>
</dbReference>
<comment type="caution">
    <text evidence="4">The sequence shown here is derived from an EMBL/GenBank/DDBJ whole genome shotgun (WGS) entry which is preliminary data.</text>
</comment>
<dbReference type="Gene3D" id="2.60.120.10">
    <property type="entry name" value="Jelly Rolls"/>
    <property type="match status" value="1"/>
</dbReference>
<keyword evidence="1" id="KW-0812">Transmembrane</keyword>
<dbReference type="EMBL" id="VEPZ02000884">
    <property type="protein sequence ID" value="KAE8712963.1"/>
    <property type="molecule type" value="Genomic_DNA"/>
</dbReference>
<dbReference type="SUPFAM" id="SSF51182">
    <property type="entry name" value="RmlC-like cupins"/>
    <property type="match status" value="1"/>
</dbReference>
<dbReference type="Proteomes" id="UP000436088">
    <property type="component" value="Unassembled WGS sequence"/>
</dbReference>
<feature type="transmembrane region" description="Helical" evidence="1">
    <location>
        <begin position="741"/>
        <end position="761"/>
    </location>
</feature>
<keyword evidence="1" id="KW-1133">Transmembrane helix</keyword>
<evidence type="ECO:0000256" key="1">
    <source>
        <dbReference type="SAM" id="Phobius"/>
    </source>
</evidence>
<dbReference type="InterPro" id="IPR014710">
    <property type="entry name" value="RmlC-like_jellyroll"/>
</dbReference>
<dbReference type="PANTHER" id="PTHR34571:SF1">
    <property type="entry name" value="(S)-UREIDOGLYCINE AMINOHYDROLASE"/>
    <property type="match status" value="1"/>
</dbReference>
<dbReference type="InterPro" id="IPR013103">
    <property type="entry name" value="RVT_2"/>
</dbReference>
<dbReference type="Pfam" id="PF07727">
    <property type="entry name" value="RVT_2"/>
    <property type="match status" value="1"/>
</dbReference>
<evidence type="ECO:0000313" key="4">
    <source>
        <dbReference type="EMBL" id="KAE8712963.1"/>
    </source>
</evidence>
<dbReference type="CDD" id="cd02212">
    <property type="entry name" value="cupin_UGlyAH_C"/>
    <property type="match status" value="1"/>
</dbReference>
<feature type="transmembrane region" description="Helical" evidence="1">
    <location>
        <begin position="768"/>
        <end position="790"/>
    </location>
</feature>
<dbReference type="InterPro" id="IPR054722">
    <property type="entry name" value="PolX-like_BBD"/>
</dbReference>
<dbReference type="Pfam" id="PF22936">
    <property type="entry name" value="Pol_BBD"/>
    <property type="match status" value="1"/>
</dbReference>
<evidence type="ECO:0000259" key="2">
    <source>
        <dbReference type="Pfam" id="PF07727"/>
    </source>
</evidence>
<dbReference type="InterPro" id="IPR011051">
    <property type="entry name" value="RmlC_Cupin_sf"/>
</dbReference>
<keyword evidence="1" id="KW-0472">Membrane</keyword>
<feature type="domain" description="Reverse transcriptase Ty1/copia-type" evidence="2">
    <location>
        <begin position="878"/>
        <end position="1005"/>
    </location>
</feature>
<reference evidence="4" key="1">
    <citation type="submission" date="2019-09" db="EMBL/GenBank/DDBJ databases">
        <title>Draft genome information of white flower Hibiscus syriacus.</title>
        <authorList>
            <person name="Kim Y.-M."/>
        </authorList>
    </citation>
    <scope>NUCLEOTIDE SEQUENCE [LARGE SCALE GENOMIC DNA]</scope>
    <source>
        <strain evidence="4">YM2019G1</strain>
    </source>
</reference>
<dbReference type="InterPro" id="IPR044697">
    <property type="entry name" value="UGlyAH_cupin_C"/>
</dbReference>
<dbReference type="NCBIfam" id="TIGR03214">
    <property type="entry name" value="ura-cupin"/>
    <property type="match status" value="1"/>
</dbReference>
<keyword evidence="5" id="KW-1185">Reference proteome</keyword>
<gene>
    <name evidence="4" type="ORF">F3Y22_tig00110221pilonHSYRG00392</name>
</gene>
<dbReference type="PANTHER" id="PTHR34571">
    <property type="entry name" value="(S)-UREIDOGLYCINE AMINOHYDROLASE"/>
    <property type="match status" value="1"/>
</dbReference>
<evidence type="ECO:0000313" key="5">
    <source>
        <dbReference type="Proteomes" id="UP000436088"/>
    </source>
</evidence>
<dbReference type="InterPro" id="IPR044704">
    <property type="entry name" value="UGlyAH_cupin_N"/>
</dbReference>
<protein>
    <submittedName>
        <fullName evidence="4">(S)-ureidoglycine aminohydrolase</fullName>
    </submittedName>
</protein>
<accession>A0A6A3B9B1</accession>
<dbReference type="InterPro" id="IPR017627">
    <property type="entry name" value="UGHY"/>
</dbReference>
<organism evidence="4 5">
    <name type="scientific">Hibiscus syriacus</name>
    <name type="common">Rose of Sharon</name>
    <dbReference type="NCBI Taxonomy" id="106335"/>
    <lineage>
        <taxon>Eukaryota</taxon>
        <taxon>Viridiplantae</taxon>
        <taxon>Streptophyta</taxon>
        <taxon>Embryophyta</taxon>
        <taxon>Tracheophyta</taxon>
        <taxon>Spermatophyta</taxon>
        <taxon>Magnoliopsida</taxon>
        <taxon>eudicotyledons</taxon>
        <taxon>Gunneridae</taxon>
        <taxon>Pentapetalae</taxon>
        <taxon>rosids</taxon>
        <taxon>malvids</taxon>
        <taxon>Malvales</taxon>
        <taxon>Malvaceae</taxon>
        <taxon>Malvoideae</taxon>
        <taxon>Hibiscus</taxon>
    </lineage>
</organism>
<evidence type="ECO:0000259" key="3">
    <source>
        <dbReference type="Pfam" id="PF22936"/>
    </source>
</evidence>
<proteinExistence type="predicted"/>
<dbReference type="AlphaFoldDB" id="A0A6A3B9B1"/>
<sequence length="1006" mass="114336">MVRLLNNRSTSQGNYLVVEETLELLSRIGKKKQFHVPFPIQNESETNHERSEFGNSHAMQRVDPSVYCCKCYYGTLFLRLDLPGFTRSVYKRDHALITPESHVFSPLPDWANTLGAYLITPAMGSHFVMYLAKMQENARSGLPPEGVERLIFVIQGAVNLTNSSRISDKLMVDSYAYLPPNFEHSLKCDSSATLVVFERRYAFLDNHITEQIVSSTDKLTLLETPGEVFELRKLLPESMPYDFNIHIMDFQPGEFLNVKEVHYNQHGLLLLEGQGIYRLGDSWYPVQAGDVIWMAPFVPQWYAALGKTRSQYLLYKDLLLHLLHLLNVDMVSKAIAGGCFQSICCRYSGNVARFSSAIWREKFQSMEQIYAHCLWEHCNAIVLSWILNMVSQELSAGIFFVSNALRVWEDLKEHIDKIDGSRVYFLHREIVSHSQGTSSISVYYTRLRLLWDEYDVIAPFVVCNCEILLLKPLLSVNQAYSMLVQEEGQRQNIGRLTSILEPTALYSSTLVKKCFHGVCHYCHIKGHKKETCYKLIDYPADYKFNKRKGSAVNNVVLSSEGESTSSLAKYYVPAKVPTFTREHYQQILEFLGKDPPVQATTHMAGIRFVPFQYDWILDTGATNHMTFDIEQLSSYVACDSSSFVQPPNGKTTQIAHKGTYAFSPTQTLTNVLHVPDFHYNLLGEMKGIARSHNGLYILKSSSSSLGLFIKVLVFVRPNKTGLLNKNTSIFLTFLMPSSFNLLFQLNSGVCSFGFYGVFIGAEDFRLKILLCFLSLPYPMTLIVIFLHIPVVASHAPNYSRDESSLNDSSFVHAFSCHPETTNAQNIASGSACPIPNLCSSSFSIMESTSFEPKTYYETAHDKRWVKAMQHEIHALEENGTWTVVDLPPNKRPIGCKWVYQIKYNSDGSVERFKTWLVSKGYSQCEGVDFHNTFSPVAKQVTVHTVIVMAAMLGWELYQMNVFNAFLKGDLHEEVYMTLPDGFRNQGESRVCRLLKSLYGLKQASRQ</sequence>
<name>A0A6A3B9B1_HIBSY</name>
<feature type="domain" description="Retrovirus-related Pol polyprotein from transposon TNT 1-94-like beta-barrel" evidence="3">
    <location>
        <begin position="615"/>
        <end position="682"/>
    </location>
</feature>
<dbReference type="GO" id="GO:0071522">
    <property type="term" value="F:ureidoglycine aminohydrolase activity"/>
    <property type="evidence" value="ECO:0007669"/>
    <property type="project" value="InterPro"/>
</dbReference>